<gene>
    <name evidence="1" type="ORF">LCGC14_1356670</name>
</gene>
<organism evidence="1">
    <name type="scientific">marine sediment metagenome</name>
    <dbReference type="NCBI Taxonomy" id="412755"/>
    <lineage>
        <taxon>unclassified sequences</taxon>
        <taxon>metagenomes</taxon>
        <taxon>ecological metagenomes</taxon>
    </lineage>
</organism>
<accession>A0A0F9KA10</accession>
<evidence type="ECO:0000313" key="1">
    <source>
        <dbReference type="EMBL" id="KKM78763.1"/>
    </source>
</evidence>
<sequence>MEAESVTTCAGCGSHRLCRDYKGVWICYSGKYKCWRYRKDVYAQYQDKEGKRDDCFEVPKL</sequence>
<comment type="caution">
    <text evidence="1">The sequence shown here is derived from an EMBL/GenBank/DDBJ whole genome shotgun (WGS) entry which is preliminary data.</text>
</comment>
<name>A0A0F9KA10_9ZZZZ</name>
<dbReference type="AlphaFoldDB" id="A0A0F9KA10"/>
<protein>
    <submittedName>
        <fullName evidence="1">Uncharacterized protein</fullName>
    </submittedName>
</protein>
<dbReference type="EMBL" id="LAZR01008436">
    <property type="protein sequence ID" value="KKM78763.1"/>
    <property type="molecule type" value="Genomic_DNA"/>
</dbReference>
<reference evidence="1" key="1">
    <citation type="journal article" date="2015" name="Nature">
        <title>Complex archaea that bridge the gap between prokaryotes and eukaryotes.</title>
        <authorList>
            <person name="Spang A."/>
            <person name="Saw J.H."/>
            <person name="Jorgensen S.L."/>
            <person name="Zaremba-Niedzwiedzka K."/>
            <person name="Martijn J."/>
            <person name="Lind A.E."/>
            <person name="van Eijk R."/>
            <person name="Schleper C."/>
            <person name="Guy L."/>
            <person name="Ettema T.J."/>
        </authorList>
    </citation>
    <scope>NUCLEOTIDE SEQUENCE</scope>
</reference>
<proteinExistence type="predicted"/>